<evidence type="ECO:0008006" key="3">
    <source>
        <dbReference type="Google" id="ProtNLM"/>
    </source>
</evidence>
<dbReference type="Proteomes" id="UP001391051">
    <property type="component" value="Unassembled WGS sequence"/>
</dbReference>
<evidence type="ECO:0000313" key="1">
    <source>
        <dbReference type="EMBL" id="KAK7943513.1"/>
    </source>
</evidence>
<comment type="caution">
    <text evidence="1">The sequence shown here is derived from an EMBL/GenBank/DDBJ whole genome shotgun (WGS) entry which is preliminary data.</text>
</comment>
<gene>
    <name evidence="1" type="ORF">PG986_012626</name>
</gene>
<sequence>MAGQSRPSLSKLEGLPVELLSGILSEATVDGLYALIRASPTVYHVFRRTKASTLFKVCANDLGPAIRDAIILASVGSAPWDETRAAWAGRLLSRKDQWLAGVSNDEALATRVATINRTTQYFVDFYARTRFNFFEECGRVQPSKACTQPLSATERGNLSQALIRRQAIVGLYLQAKGSRPAGDHAVVNSILALFEAWEKEQIAQADAFRRVLNEYYPQLPVLRRRMTQAAAVDPDFLDRMLSLDLSRGPRFWGQVGSNGWLFLQRNRPLPLPIMGSSWPPPPPPPPPPPLPPLVSPFPCNVASQSPVEPPWGWKEKFGRTKNRWGQDLPIRPSHRPHRLGYLLRYQEEETFAKWRWAGFVFWDRGRAETLRRGFCLESFASAGLFL</sequence>
<proteinExistence type="predicted"/>
<protein>
    <recommendedName>
        <fullName evidence="3">F-box domain-containing protein</fullName>
    </recommendedName>
</protein>
<accession>A0ABR1Q0J2</accession>
<evidence type="ECO:0000313" key="2">
    <source>
        <dbReference type="Proteomes" id="UP001391051"/>
    </source>
</evidence>
<name>A0ABR1Q0J2_9PEZI</name>
<dbReference type="RefSeq" id="XP_066695544.1">
    <property type="nucleotide sequence ID" value="XM_066848848.1"/>
</dbReference>
<keyword evidence="2" id="KW-1185">Reference proteome</keyword>
<dbReference type="GeneID" id="92081910"/>
<dbReference type="EMBL" id="JAQQWE010000008">
    <property type="protein sequence ID" value="KAK7943513.1"/>
    <property type="molecule type" value="Genomic_DNA"/>
</dbReference>
<organism evidence="1 2">
    <name type="scientific">Apiospora aurea</name>
    <dbReference type="NCBI Taxonomy" id="335848"/>
    <lineage>
        <taxon>Eukaryota</taxon>
        <taxon>Fungi</taxon>
        <taxon>Dikarya</taxon>
        <taxon>Ascomycota</taxon>
        <taxon>Pezizomycotina</taxon>
        <taxon>Sordariomycetes</taxon>
        <taxon>Xylariomycetidae</taxon>
        <taxon>Amphisphaeriales</taxon>
        <taxon>Apiosporaceae</taxon>
        <taxon>Apiospora</taxon>
    </lineage>
</organism>
<reference evidence="1 2" key="1">
    <citation type="submission" date="2023-01" db="EMBL/GenBank/DDBJ databases">
        <title>Analysis of 21 Apiospora genomes using comparative genomics revels a genus with tremendous synthesis potential of carbohydrate active enzymes and secondary metabolites.</title>
        <authorList>
            <person name="Sorensen T."/>
        </authorList>
    </citation>
    <scope>NUCLEOTIDE SEQUENCE [LARGE SCALE GENOMIC DNA]</scope>
    <source>
        <strain evidence="1 2">CBS 24483</strain>
    </source>
</reference>